<feature type="domain" description="MDMPI C-terminal" evidence="1">
    <location>
        <begin position="139"/>
        <end position="237"/>
    </location>
</feature>
<evidence type="ECO:0000259" key="2">
    <source>
        <dbReference type="Pfam" id="PF11716"/>
    </source>
</evidence>
<dbReference type="EMBL" id="CP001778">
    <property type="protein sequence ID" value="ADD45479.1"/>
    <property type="molecule type" value="Genomic_DNA"/>
</dbReference>
<name>D3PZ50_STANL</name>
<dbReference type="InterPro" id="IPR034660">
    <property type="entry name" value="DinB/YfiT-like"/>
</dbReference>
<organism evidence="3 4">
    <name type="scientific">Stackebrandtia nassauensis (strain DSM 44728 / CIP 108903 / NRRL B-16338 / NBRC 102104 / LLR-40K-21)</name>
    <dbReference type="NCBI Taxonomy" id="446470"/>
    <lineage>
        <taxon>Bacteria</taxon>
        <taxon>Bacillati</taxon>
        <taxon>Actinomycetota</taxon>
        <taxon>Actinomycetes</taxon>
        <taxon>Glycomycetales</taxon>
        <taxon>Glycomycetaceae</taxon>
        <taxon>Stackebrandtia</taxon>
    </lineage>
</organism>
<dbReference type="PANTHER" id="PTHR40758">
    <property type="entry name" value="CONSERVED PROTEIN"/>
    <property type="match status" value="1"/>
</dbReference>
<accession>D3PZ50</accession>
<dbReference type="InterPro" id="IPR017517">
    <property type="entry name" value="Maleyloyr_isom"/>
</dbReference>
<keyword evidence="4" id="KW-1185">Reference proteome</keyword>
<dbReference type="OrthoDB" id="3671213at2"/>
<protein>
    <recommendedName>
        <fullName evidence="5">Mycothiol-dependent maleylpyruvate isomerase metal-binding domain-containing protein</fullName>
    </recommendedName>
</protein>
<evidence type="ECO:0000259" key="1">
    <source>
        <dbReference type="Pfam" id="PF07398"/>
    </source>
</evidence>
<proteinExistence type="predicted"/>
<dbReference type="eggNOG" id="COG3154">
    <property type="taxonomic scope" value="Bacteria"/>
</dbReference>
<dbReference type="Pfam" id="PF11716">
    <property type="entry name" value="MDMPI_N"/>
    <property type="match status" value="1"/>
</dbReference>
<dbReference type="SUPFAM" id="SSF109854">
    <property type="entry name" value="DinB/YfiT-like putative metalloenzymes"/>
    <property type="match status" value="1"/>
</dbReference>
<reference evidence="3 4" key="1">
    <citation type="journal article" date="2009" name="Stand. Genomic Sci.">
        <title>Complete genome sequence of Stackebrandtia nassauensis type strain (LLR-40K-21).</title>
        <authorList>
            <person name="Munk C."/>
            <person name="Lapidus A."/>
            <person name="Copeland A."/>
            <person name="Jando M."/>
            <person name="Mayilraj S."/>
            <person name="Glavina Del Rio T."/>
            <person name="Nolan M."/>
            <person name="Chen F."/>
            <person name="Lucas S."/>
            <person name="Tice H."/>
            <person name="Cheng J.F."/>
            <person name="Han C."/>
            <person name="Detter J.C."/>
            <person name="Bruce D."/>
            <person name="Goodwin L."/>
            <person name="Chain P."/>
            <person name="Pitluck S."/>
            <person name="Goker M."/>
            <person name="Ovchinikova G."/>
            <person name="Pati A."/>
            <person name="Ivanova N."/>
            <person name="Mavromatis K."/>
            <person name="Chen A."/>
            <person name="Palaniappan K."/>
            <person name="Land M."/>
            <person name="Hauser L."/>
            <person name="Chang Y.J."/>
            <person name="Jeffries C.D."/>
            <person name="Bristow J."/>
            <person name="Eisen J.A."/>
            <person name="Markowitz V."/>
            <person name="Hugenholtz P."/>
            <person name="Kyrpides N.C."/>
            <person name="Klenk H.P."/>
        </authorList>
    </citation>
    <scope>NUCLEOTIDE SEQUENCE [LARGE SCALE GENOMIC DNA]</scope>
    <source>
        <strain evidence="4">DSM 44728 / CIP 108903 / NRRL B-16338 / NBRC 102104 / LLR-40K-21</strain>
    </source>
</reference>
<evidence type="ECO:0008006" key="5">
    <source>
        <dbReference type="Google" id="ProtNLM"/>
    </source>
</evidence>
<dbReference type="KEGG" id="sna:Snas_5850"/>
<dbReference type="HOGENOM" id="CLU_070584_1_0_11"/>
<dbReference type="InterPro" id="IPR024344">
    <property type="entry name" value="MDMPI_metal-binding"/>
</dbReference>
<dbReference type="PANTHER" id="PTHR40758:SF1">
    <property type="entry name" value="CONSERVED PROTEIN"/>
    <property type="match status" value="1"/>
</dbReference>
<dbReference type="Pfam" id="PF07398">
    <property type="entry name" value="MDMPI_C"/>
    <property type="match status" value="1"/>
</dbReference>
<dbReference type="STRING" id="446470.Snas_5850"/>
<dbReference type="NCBIfam" id="TIGR03083">
    <property type="entry name" value="maleylpyruvate isomerase family mycothiol-dependent enzyme"/>
    <property type="match status" value="1"/>
</dbReference>
<dbReference type="RefSeq" id="WP_013021050.1">
    <property type="nucleotide sequence ID" value="NC_013947.1"/>
</dbReference>
<dbReference type="AlphaFoldDB" id="D3PZ50"/>
<gene>
    <name evidence="3" type="ordered locus">Snas_5850</name>
</gene>
<evidence type="ECO:0000313" key="4">
    <source>
        <dbReference type="Proteomes" id="UP000000844"/>
    </source>
</evidence>
<sequence length="249" mass="27587">MQFSRLTSCLTADAARMAKAAEGNMDARVPTCPEWTMTDLLEHVAHVYMHKTECIRNGQPKSWPPPRDPEVPTLTLMRQGLGDLLAEFTPREPADAAYTWYDPDQTVGFWIRRMAQETVIHRVDAELAAGVALGPIDEELAVDGIDELLRIFVGWSSHKWAEEVADSIGKLLPKPVAVTSGDTTWVLRPVDGSIDVDSEAASDVAVTISGEPAPLLLWLWRRGDDEGIQFDGDEQAARALHELIKEFTQ</sequence>
<feature type="domain" description="Mycothiol-dependent maleylpyruvate isomerase metal-binding" evidence="2">
    <location>
        <begin position="14"/>
        <end position="125"/>
    </location>
</feature>
<dbReference type="GO" id="GO:0046872">
    <property type="term" value="F:metal ion binding"/>
    <property type="evidence" value="ECO:0007669"/>
    <property type="project" value="InterPro"/>
</dbReference>
<evidence type="ECO:0000313" key="3">
    <source>
        <dbReference type="EMBL" id="ADD45479.1"/>
    </source>
</evidence>
<dbReference type="Proteomes" id="UP000000844">
    <property type="component" value="Chromosome"/>
</dbReference>
<dbReference type="InterPro" id="IPR010872">
    <property type="entry name" value="MDMPI_C-term_domain"/>
</dbReference>
<dbReference type="GO" id="GO:0005886">
    <property type="term" value="C:plasma membrane"/>
    <property type="evidence" value="ECO:0007669"/>
    <property type="project" value="TreeGrafter"/>
</dbReference>